<sequence>MSSFIRASKYRHVYVEPPKVDQTYKGFRLATVTGEQQYIKANTTFFAVALQGGGGPFAVVKHKDVGEYKAGTPLVAGHKSAVLDLDFNPFHEHVIASASEDSTIKIWGIPADGLTETLTEPLVDLHGHGRKVTLLRFHPTANNVLASVSADMAVKVWDIEKGSESASCDEHKQLIQDIVWDHEGKVWATSSKDKKLRLGDPRSKSIVGEIDQAHAGAKSTKLSFLGGFDRLCSVGFTKQSQRQIKFWDVKKLGGEPVHQIQLDQASGVIIPYYDVDTRVLYLAGKGDGNIRYYENIAEKPWAFALSEYRSTQAAKGTCFVPKRGLDVMRCETARCLKLVSQAGKGSVEPLSFIVPRNSDAFQDDIFPDAFCGAPSMTADEWWAGANAPPRTAPLDPAKAGAGVSTVTKTFTKVKTAAQLQKELDEALAKIARLEKKLADAGLSAE</sequence>
<dbReference type="InterPro" id="IPR015505">
    <property type="entry name" value="Coronin"/>
</dbReference>
<feature type="repeat" description="WD" evidence="6">
    <location>
        <begin position="75"/>
        <end position="117"/>
    </location>
</feature>
<accession>A0A8J2S457</accession>
<dbReference type="SUPFAM" id="SSF50978">
    <property type="entry name" value="WD40 repeat-like"/>
    <property type="match status" value="1"/>
</dbReference>
<dbReference type="SMART" id="SM01166">
    <property type="entry name" value="DUF1899"/>
    <property type="match status" value="1"/>
</dbReference>
<dbReference type="InterPro" id="IPR015943">
    <property type="entry name" value="WD40/YVTN_repeat-like_dom_sf"/>
</dbReference>
<evidence type="ECO:0000259" key="9">
    <source>
        <dbReference type="SMART" id="SM01166"/>
    </source>
</evidence>
<dbReference type="Proteomes" id="UP000789595">
    <property type="component" value="Unassembled WGS sequence"/>
</dbReference>
<keyword evidence="3 7" id="KW-0677">Repeat</keyword>
<dbReference type="InterPro" id="IPR001680">
    <property type="entry name" value="WD40_rpt"/>
</dbReference>
<keyword evidence="2 6" id="KW-0853">WD repeat</keyword>
<evidence type="ECO:0000313" key="10">
    <source>
        <dbReference type="EMBL" id="CAH0364362.1"/>
    </source>
</evidence>
<dbReference type="AlphaFoldDB" id="A0A8J2S457"/>
<dbReference type="PROSITE" id="PS00678">
    <property type="entry name" value="WD_REPEATS_1"/>
    <property type="match status" value="1"/>
</dbReference>
<dbReference type="GO" id="GO:0007015">
    <property type="term" value="P:actin filament organization"/>
    <property type="evidence" value="ECO:0007669"/>
    <property type="project" value="TreeGrafter"/>
</dbReference>
<dbReference type="Gene3D" id="2.130.10.10">
    <property type="entry name" value="YVTN repeat-like/Quinoprotein amine dehydrogenase"/>
    <property type="match status" value="1"/>
</dbReference>
<dbReference type="Pfam" id="PF00400">
    <property type="entry name" value="WD40"/>
    <property type="match status" value="2"/>
</dbReference>
<evidence type="ECO:0000256" key="4">
    <source>
        <dbReference type="ARBA" id="ARBA00023054"/>
    </source>
</evidence>
<gene>
    <name evidence="10" type="ORF">PECAL_1P07210</name>
</gene>
<dbReference type="EMBL" id="CAKKNE010000001">
    <property type="protein sequence ID" value="CAH0364362.1"/>
    <property type="molecule type" value="Genomic_DNA"/>
</dbReference>
<keyword evidence="4 8" id="KW-0175">Coiled coil</keyword>
<evidence type="ECO:0000256" key="2">
    <source>
        <dbReference type="ARBA" id="ARBA00022574"/>
    </source>
</evidence>
<dbReference type="Pfam" id="PF08953">
    <property type="entry name" value="DUF1899"/>
    <property type="match status" value="1"/>
</dbReference>
<dbReference type="InterPro" id="IPR036322">
    <property type="entry name" value="WD40_repeat_dom_sf"/>
</dbReference>
<feature type="coiled-coil region" evidence="8">
    <location>
        <begin position="416"/>
        <end position="443"/>
    </location>
</feature>
<evidence type="ECO:0000256" key="8">
    <source>
        <dbReference type="SAM" id="Coils"/>
    </source>
</evidence>
<protein>
    <recommendedName>
        <fullName evidence="7">Coronin</fullName>
    </recommendedName>
</protein>
<evidence type="ECO:0000256" key="5">
    <source>
        <dbReference type="ARBA" id="ARBA00023203"/>
    </source>
</evidence>
<dbReference type="InterPro" id="IPR015048">
    <property type="entry name" value="DUF1899"/>
</dbReference>
<feature type="repeat" description="WD" evidence="6">
    <location>
        <begin position="125"/>
        <end position="167"/>
    </location>
</feature>
<dbReference type="OrthoDB" id="1850764at2759"/>
<keyword evidence="5" id="KW-0009">Actin-binding</keyword>
<organism evidence="10 11">
    <name type="scientific">Pelagomonas calceolata</name>
    <dbReference type="NCBI Taxonomy" id="35677"/>
    <lineage>
        <taxon>Eukaryota</taxon>
        <taxon>Sar</taxon>
        <taxon>Stramenopiles</taxon>
        <taxon>Ochrophyta</taxon>
        <taxon>Pelagophyceae</taxon>
        <taxon>Pelagomonadales</taxon>
        <taxon>Pelagomonadaceae</taxon>
        <taxon>Pelagomonas</taxon>
    </lineage>
</organism>
<dbReference type="PANTHER" id="PTHR10856">
    <property type="entry name" value="CORONIN"/>
    <property type="match status" value="1"/>
</dbReference>
<comment type="similarity">
    <text evidence="1 7">Belongs to the WD repeat coronin family.</text>
</comment>
<dbReference type="PROSITE" id="PS50294">
    <property type="entry name" value="WD_REPEATS_REGION"/>
    <property type="match status" value="2"/>
</dbReference>
<dbReference type="PANTHER" id="PTHR10856:SF0">
    <property type="entry name" value="CORONIN"/>
    <property type="match status" value="1"/>
</dbReference>
<reference evidence="10" key="1">
    <citation type="submission" date="2021-11" db="EMBL/GenBank/DDBJ databases">
        <authorList>
            <consortium name="Genoscope - CEA"/>
            <person name="William W."/>
        </authorList>
    </citation>
    <scope>NUCLEOTIDE SEQUENCE</scope>
</reference>
<proteinExistence type="inferred from homology"/>
<keyword evidence="11" id="KW-1185">Reference proteome</keyword>
<dbReference type="Pfam" id="PF16300">
    <property type="entry name" value="WD40_4"/>
    <property type="match status" value="1"/>
</dbReference>
<feature type="domain" description="DUF1899" evidence="9">
    <location>
        <begin position="3"/>
        <end position="66"/>
    </location>
</feature>
<dbReference type="FunFam" id="2.130.10.10:FF:000502">
    <property type="entry name" value="Coronin"/>
    <property type="match status" value="1"/>
</dbReference>
<comment type="caution">
    <text evidence="10">The sequence shown here is derived from an EMBL/GenBank/DDBJ whole genome shotgun (WGS) entry which is preliminary data.</text>
</comment>
<dbReference type="InterPro" id="IPR019775">
    <property type="entry name" value="WD40_repeat_CS"/>
</dbReference>
<dbReference type="SMART" id="SM00320">
    <property type="entry name" value="WD40"/>
    <property type="match status" value="4"/>
</dbReference>
<dbReference type="SMART" id="SM01167">
    <property type="entry name" value="DUF1900"/>
    <property type="match status" value="1"/>
</dbReference>
<evidence type="ECO:0000256" key="7">
    <source>
        <dbReference type="RuleBase" id="RU280818"/>
    </source>
</evidence>
<dbReference type="PROSITE" id="PS50082">
    <property type="entry name" value="WD_REPEATS_2"/>
    <property type="match status" value="2"/>
</dbReference>
<evidence type="ECO:0000256" key="3">
    <source>
        <dbReference type="ARBA" id="ARBA00022737"/>
    </source>
</evidence>
<dbReference type="GO" id="GO:0051015">
    <property type="term" value="F:actin filament binding"/>
    <property type="evidence" value="ECO:0007669"/>
    <property type="project" value="TreeGrafter"/>
</dbReference>
<evidence type="ECO:0000256" key="6">
    <source>
        <dbReference type="PROSITE-ProRule" id="PRU00221"/>
    </source>
</evidence>
<evidence type="ECO:0000313" key="11">
    <source>
        <dbReference type="Proteomes" id="UP000789595"/>
    </source>
</evidence>
<evidence type="ECO:0000256" key="1">
    <source>
        <dbReference type="ARBA" id="ARBA00009482"/>
    </source>
</evidence>
<name>A0A8J2S457_9STRA</name>